<keyword evidence="1" id="KW-0540">Nuclease</keyword>
<feature type="domain" description="Exonuclease" evidence="4">
    <location>
        <begin position="3"/>
        <end position="186"/>
    </location>
</feature>
<reference evidence="5 6" key="1">
    <citation type="submission" date="2021-06" db="EMBL/GenBank/DDBJ databases">
        <title>Differences between aerobic and microaerobic xylene degrading microbial communities.</title>
        <authorList>
            <person name="Banerjee S."/>
            <person name="Tancsics A."/>
        </authorList>
    </citation>
    <scope>NUCLEOTIDE SEQUENCE [LARGE SCALE GENOMIC DNA]</scope>
    <source>
        <strain evidence="5 6">MAP12</strain>
    </source>
</reference>
<dbReference type="InterPro" id="IPR013520">
    <property type="entry name" value="Ribonucl_H"/>
</dbReference>
<dbReference type="RefSeq" id="WP_217679863.1">
    <property type="nucleotide sequence ID" value="NZ_JAHRGL010000011.1"/>
</dbReference>
<dbReference type="Pfam" id="PF00929">
    <property type="entry name" value="RNase_T"/>
    <property type="match status" value="1"/>
</dbReference>
<dbReference type="InterPro" id="IPR051274">
    <property type="entry name" value="3-5_Exoribonuclease"/>
</dbReference>
<dbReference type="PANTHER" id="PTHR23044">
    <property type="entry name" value="3'-5' EXONUCLEASE ERI1-RELATED"/>
    <property type="match status" value="1"/>
</dbReference>
<dbReference type="EMBL" id="JAHRGL010000011">
    <property type="protein sequence ID" value="MBV2131948.1"/>
    <property type="molecule type" value="Genomic_DNA"/>
</dbReference>
<dbReference type="InterPro" id="IPR047201">
    <property type="entry name" value="ERI-1_3'hExo-like"/>
</dbReference>
<protein>
    <submittedName>
        <fullName evidence="5">Exonuclease</fullName>
    </submittedName>
</protein>
<keyword evidence="2" id="KW-0378">Hydrolase</keyword>
<evidence type="ECO:0000256" key="2">
    <source>
        <dbReference type="ARBA" id="ARBA00022801"/>
    </source>
</evidence>
<evidence type="ECO:0000259" key="4">
    <source>
        <dbReference type="SMART" id="SM00479"/>
    </source>
</evidence>
<evidence type="ECO:0000256" key="3">
    <source>
        <dbReference type="ARBA" id="ARBA00022839"/>
    </source>
</evidence>
<accession>A0ABS6MT11</accession>
<proteinExistence type="predicted"/>
<dbReference type="SMART" id="SM00479">
    <property type="entry name" value="EXOIII"/>
    <property type="match status" value="1"/>
</dbReference>
<dbReference type="PANTHER" id="PTHR23044:SF61">
    <property type="entry name" value="3'-5' EXORIBONUCLEASE 1-RELATED"/>
    <property type="match status" value="1"/>
</dbReference>
<sequence>MKHWLVIDLEATTDKNGWPVEEMEIIEIGASIVDEQGRELAHFQSFVQPTRRPQLTAFCRELTHIRQSDVDSAPTLKQLQTTFGPWLQQHRDNLQGWLSWGDYDRQQFEIEWRKQQIDSCLASLPHYNLKKLFHRQFKGVIGRKRVGLNRALEMTGLTFLGTQHRGLDDARNIARLLPATLPVLAATRLEAQQEQQLRQ</sequence>
<dbReference type="GO" id="GO:0004527">
    <property type="term" value="F:exonuclease activity"/>
    <property type="evidence" value="ECO:0007669"/>
    <property type="project" value="UniProtKB-KW"/>
</dbReference>
<dbReference type="Proteomes" id="UP000813068">
    <property type="component" value="Unassembled WGS sequence"/>
</dbReference>
<gene>
    <name evidence="5" type="ORF">KRX52_03940</name>
</gene>
<organism evidence="5 6">
    <name type="scientific">Geopseudomonas aromaticivorans</name>
    <dbReference type="NCBI Taxonomy" id="2849492"/>
    <lineage>
        <taxon>Bacteria</taxon>
        <taxon>Pseudomonadati</taxon>
        <taxon>Pseudomonadota</taxon>
        <taxon>Gammaproteobacteria</taxon>
        <taxon>Pseudomonadales</taxon>
        <taxon>Pseudomonadaceae</taxon>
        <taxon>Geopseudomonas</taxon>
    </lineage>
</organism>
<name>A0ABS6MT11_9GAMM</name>
<evidence type="ECO:0000313" key="6">
    <source>
        <dbReference type="Proteomes" id="UP000813068"/>
    </source>
</evidence>
<keyword evidence="3 5" id="KW-0269">Exonuclease</keyword>
<dbReference type="CDD" id="cd06133">
    <property type="entry name" value="ERI-1_3'hExo_like"/>
    <property type="match status" value="1"/>
</dbReference>
<evidence type="ECO:0000256" key="1">
    <source>
        <dbReference type="ARBA" id="ARBA00022722"/>
    </source>
</evidence>
<keyword evidence="6" id="KW-1185">Reference proteome</keyword>
<comment type="caution">
    <text evidence="5">The sequence shown here is derived from an EMBL/GenBank/DDBJ whole genome shotgun (WGS) entry which is preliminary data.</text>
</comment>
<evidence type="ECO:0000313" key="5">
    <source>
        <dbReference type="EMBL" id="MBV2131948.1"/>
    </source>
</evidence>